<evidence type="ECO:0000313" key="8">
    <source>
        <dbReference type="EMBL" id="QNO18428.1"/>
    </source>
</evidence>
<feature type="coiled-coil region" evidence="6">
    <location>
        <begin position="205"/>
        <end position="232"/>
    </location>
</feature>
<feature type="domain" description="HD Cas3-type" evidence="7">
    <location>
        <begin position="10"/>
        <end position="186"/>
    </location>
</feature>
<dbReference type="GO" id="GO:0046872">
    <property type="term" value="F:metal ion binding"/>
    <property type="evidence" value="ECO:0007669"/>
    <property type="project" value="UniProtKB-KW"/>
</dbReference>
<keyword evidence="3" id="KW-0479">Metal-binding</keyword>
<dbReference type="AlphaFoldDB" id="A0A7G9WIB6"/>
<evidence type="ECO:0000256" key="6">
    <source>
        <dbReference type="SAM" id="Coils"/>
    </source>
</evidence>
<dbReference type="InterPro" id="IPR038257">
    <property type="entry name" value="CRISPR-assoc_Cas3_HD_sf"/>
</dbReference>
<proteinExistence type="inferred from homology"/>
<dbReference type="RefSeq" id="WP_212507491.1">
    <property type="nucleotide sequence ID" value="NZ_CP060696.1"/>
</dbReference>
<dbReference type="Proteomes" id="UP000516046">
    <property type="component" value="Chromosome"/>
</dbReference>
<reference evidence="8 9" key="1">
    <citation type="submission" date="2020-08" db="EMBL/GenBank/DDBJ databases">
        <authorList>
            <person name="Ren C."/>
            <person name="Gu Y."/>
            <person name="Xu Y."/>
        </authorList>
    </citation>
    <scope>NUCLEOTIDE SEQUENCE [LARGE SCALE GENOMIC DNA]</scope>
    <source>
        <strain evidence="8 9">LBM18003</strain>
    </source>
</reference>
<dbReference type="NCBIfam" id="TIGR01596">
    <property type="entry name" value="cas3_HD"/>
    <property type="match status" value="1"/>
</dbReference>
<comment type="similarity">
    <text evidence="1">In the N-terminal section; belongs to the CRISPR-associated nuclease Cas3-HD family.</text>
</comment>
<evidence type="ECO:0000256" key="2">
    <source>
        <dbReference type="ARBA" id="ARBA00009046"/>
    </source>
</evidence>
<gene>
    <name evidence="8" type="ORF">H6X83_01885</name>
</gene>
<dbReference type="GO" id="GO:0005524">
    <property type="term" value="F:ATP binding"/>
    <property type="evidence" value="ECO:0007669"/>
    <property type="project" value="InterPro"/>
</dbReference>
<keyword evidence="8" id="KW-0255">Endonuclease</keyword>
<accession>A0A7G9WIB6</accession>
<evidence type="ECO:0000313" key="9">
    <source>
        <dbReference type="Proteomes" id="UP000516046"/>
    </source>
</evidence>
<dbReference type="PROSITE" id="PS51643">
    <property type="entry name" value="HD_CAS3"/>
    <property type="match status" value="1"/>
</dbReference>
<dbReference type="InterPro" id="IPR011545">
    <property type="entry name" value="DEAD/DEAH_box_helicase_dom"/>
</dbReference>
<comment type="similarity">
    <text evidence="2">In the central section; belongs to the CRISPR-associated helicase Cas3 family.</text>
</comment>
<keyword evidence="8" id="KW-0540">Nuclease</keyword>
<dbReference type="SUPFAM" id="SSF52540">
    <property type="entry name" value="P-loop containing nucleoside triphosphate hydrolases"/>
    <property type="match status" value="1"/>
</dbReference>
<protein>
    <submittedName>
        <fullName evidence="8">CRISPR-associated endonuclease Cas3</fullName>
    </submittedName>
</protein>
<evidence type="ECO:0000256" key="3">
    <source>
        <dbReference type="ARBA" id="ARBA00022723"/>
    </source>
</evidence>
<evidence type="ECO:0000259" key="7">
    <source>
        <dbReference type="PROSITE" id="PS51643"/>
    </source>
</evidence>
<dbReference type="InterPro" id="IPR027417">
    <property type="entry name" value="P-loop_NTPase"/>
</dbReference>
<dbReference type="GO" id="GO:0004519">
    <property type="term" value="F:endonuclease activity"/>
    <property type="evidence" value="ECO:0007669"/>
    <property type="project" value="UniProtKB-KW"/>
</dbReference>
<keyword evidence="5" id="KW-0051">Antiviral defense</keyword>
<organism evidence="8 9">
    <name type="scientific">Caproicibacterium amylolyticum</name>
    <dbReference type="NCBI Taxonomy" id="2766537"/>
    <lineage>
        <taxon>Bacteria</taxon>
        <taxon>Bacillati</taxon>
        <taxon>Bacillota</taxon>
        <taxon>Clostridia</taxon>
        <taxon>Eubacteriales</taxon>
        <taxon>Oscillospiraceae</taxon>
        <taxon>Caproicibacterium</taxon>
    </lineage>
</organism>
<sequence length="753" mass="85668">MEYLAHSASFCGQEQTYREHIQGTVQKAENLLETMRPFFSEQQFEKMYAKLQAAAEMHDLGKLSDANQEVLHEQKRTGRLPERHSVMGAHWFYEQGDSLSAALVYGHHYPGLPDIYEELGQEMPFCKNFKAEEFQFDEAKIQKNMNNCCDRHQAVAGGLPQPDTAKLQTALEERLLLSCLVTADWCDTGGKKLPQPLAPRWSERLAALDNYVAGLEEDAQKAENSKERERNRLRHDFYQACRTQTDTNASLQNCEAPVGTGKTTAVLAHLLRCAVQRNLRHLFIVLPYTSILEQMKKVLKDAILLEDEKNESGEIIAVLHHRAEYDKKEWRSLAATWEAPIILTTAVQFFETLASNEPARLYKLHQLPGSGIFLDEFHASAPVQCLPAVWEWLTQLQKNWGCSVVLSSGTMIQFWEERNFRKAYFSGHAEKHPVTVPTPMLPATLQKEMEQQEKIRVHMHLLPQEFAQCRFSTLDELLCFALSQKGPRIIMLDSRRAAAQVAYELYCKGEKVYHLSNAFAPQDSARILDKVKELLDPKNGADGNWTLVSTTYASMGLNLSFRNGFCRAFSCASFLQLAGRISREGEYESPGLWAFTLDDSRFPASSAFSVSAEVWREMITADTLKKPLQGSAPSEMVTHAFSQECKRSHIRKMQDKLLSDERNFEFLTMAKEFKIITEDAEVLAVTNSEVKKMLENGEIPSQAQLQNNSVSIYFNLVKKLHLTEIPDTPKIYWLPPEQYDADLLGCYKALVLK</sequence>
<dbReference type="GO" id="GO:0016787">
    <property type="term" value="F:hydrolase activity"/>
    <property type="evidence" value="ECO:0007669"/>
    <property type="project" value="UniProtKB-KW"/>
</dbReference>
<dbReference type="CDD" id="cd09641">
    <property type="entry name" value="Cas3''_I"/>
    <property type="match status" value="1"/>
</dbReference>
<keyword evidence="9" id="KW-1185">Reference proteome</keyword>
<dbReference type="GO" id="GO:0003676">
    <property type="term" value="F:nucleic acid binding"/>
    <property type="evidence" value="ECO:0007669"/>
    <property type="project" value="InterPro"/>
</dbReference>
<dbReference type="Gene3D" id="3.40.50.300">
    <property type="entry name" value="P-loop containing nucleotide triphosphate hydrolases"/>
    <property type="match status" value="2"/>
</dbReference>
<dbReference type="KEGG" id="caml:H6X83_01885"/>
<dbReference type="GO" id="GO:0051607">
    <property type="term" value="P:defense response to virus"/>
    <property type="evidence" value="ECO:0007669"/>
    <property type="project" value="UniProtKB-KW"/>
</dbReference>
<dbReference type="Pfam" id="PF00270">
    <property type="entry name" value="DEAD"/>
    <property type="match status" value="1"/>
</dbReference>
<dbReference type="EMBL" id="CP060696">
    <property type="protein sequence ID" value="QNO18428.1"/>
    <property type="molecule type" value="Genomic_DNA"/>
</dbReference>
<keyword evidence="4" id="KW-0378">Hydrolase</keyword>
<evidence type="ECO:0000256" key="1">
    <source>
        <dbReference type="ARBA" id="ARBA00006847"/>
    </source>
</evidence>
<evidence type="ECO:0000256" key="4">
    <source>
        <dbReference type="ARBA" id="ARBA00022801"/>
    </source>
</evidence>
<name>A0A7G9WIB6_9FIRM</name>
<dbReference type="InterPro" id="IPR006483">
    <property type="entry name" value="CRISPR-assoc_Cas3_HD"/>
</dbReference>
<keyword evidence="6" id="KW-0175">Coiled coil</keyword>
<dbReference type="Gene3D" id="1.10.3210.30">
    <property type="match status" value="1"/>
</dbReference>
<evidence type="ECO:0000256" key="5">
    <source>
        <dbReference type="ARBA" id="ARBA00023118"/>
    </source>
</evidence>